<evidence type="ECO:0000313" key="2">
    <source>
        <dbReference type="EMBL" id="OAB43327.1"/>
    </source>
</evidence>
<proteinExistence type="predicted"/>
<dbReference type="InterPro" id="IPR001119">
    <property type="entry name" value="SLH_dom"/>
</dbReference>
<dbReference type="RefSeq" id="WP_068651734.1">
    <property type="nucleotide sequence ID" value="NZ_CP043611.1"/>
</dbReference>
<comment type="caution">
    <text evidence="2">The sequence shown here is derived from an EMBL/GenBank/DDBJ whole genome shotgun (WGS) entry which is preliminary data.</text>
</comment>
<dbReference type="PROSITE" id="PS51272">
    <property type="entry name" value="SLH"/>
    <property type="match status" value="1"/>
</dbReference>
<name>A0A168LFN8_9BACL</name>
<keyword evidence="3" id="KW-1185">Reference proteome</keyword>
<evidence type="ECO:0000259" key="1">
    <source>
        <dbReference type="PROSITE" id="PS51272"/>
    </source>
</evidence>
<dbReference type="Proteomes" id="UP000077355">
    <property type="component" value="Unassembled WGS sequence"/>
</dbReference>
<protein>
    <recommendedName>
        <fullName evidence="1">SLH domain-containing protein</fullName>
    </recommendedName>
</protein>
<feature type="domain" description="SLH" evidence="1">
    <location>
        <begin position="10"/>
        <end position="73"/>
    </location>
</feature>
<gene>
    <name evidence="2" type="ORF">PBAT_18655</name>
</gene>
<sequence>MLMSALKLEGEGTALTFTDTAKIVKAVSQALQAGIIKGYGDGSFRPNAEITHAEMAVMIANILGQSIVQNAVTSFADDANIPAWAKGSFAYMK</sequence>
<organism evidence="2 3">
    <name type="scientific">Paenibacillus antarcticus</name>
    <dbReference type="NCBI Taxonomy" id="253703"/>
    <lineage>
        <taxon>Bacteria</taxon>
        <taxon>Bacillati</taxon>
        <taxon>Bacillota</taxon>
        <taxon>Bacilli</taxon>
        <taxon>Bacillales</taxon>
        <taxon>Paenibacillaceae</taxon>
        <taxon>Paenibacillus</taxon>
    </lineage>
</organism>
<dbReference type="AlphaFoldDB" id="A0A168LFN8"/>
<accession>A0A168LFN8</accession>
<dbReference type="EMBL" id="LVJI01000029">
    <property type="protein sequence ID" value="OAB43327.1"/>
    <property type="molecule type" value="Genomic_DNA"/>
</dbReference>
<dbReference type="Pfam" id="PF00395">
    <property type="entry name" value="SLH"/>
    <property type="match status" value="1"/>
</dbReference>
<reference evidence="2 3" key="1">
    <citation type="submission" date="2016-03" db="EMBL/GenBank/DDBJ databases">
        <title>Draft genome sequence of Paenibacillus antarcticus CECT 5836.</title>
        <authorList>
            <person name="Shin S.-K."/>
            <person name="Yi H."/>
        </authorList>
    </citation>
    <scope>NUCLEOTIDE SEQUENCE [LARGE SCALE GENOMIC DNA]</scope>
    <source>
        <strain evidence="2 3">CECT 5836</strain>
    </source>
</reference>
<evidence type="ECO:0000313" key="3">
    <source>
        <dbReference type="Proteomes" id="UP000077355"/>
    </source>
</evidence>